<dbReference type="InterPro" id="IPR003660">
    <property type="entry name" value="HAMP_dom"/>
</dbReference>
<dbReference type="CDD" id="cd00082">
    <property type="entry name" value="HisKA"/>
    <property type="match status" value="1"/>
</dbReference>
<keyword evidence="4" id="KW-0597">Phosphoprotein</keyword>
<dbReference type="InterPro" id="IPR036097">
    <property type="entry name" value="HisK_dim/P_sf"/>
</dbReference>
<dbReference type="EMBL" id="JAALHA020000003">
    <property type="protein sequence ID" value="MDR9895023.1"/>
    <property type="molecule type" value="Genomic_DNA"/>
</dbReference>
<organism evidence="11 12">
    <name type="scientific">Aetokthonos hydrillicola Thurmond2011</name>
    <dbReference type="NCBI Taxonomy" id="2712845"/>
    <lineage>
        <taxon>Bacteria</taxon>
        <taxon>Bacillati</taxon>
        <taxon>Cyanobacteriota</taxon>
        <taxon>Cyanophyceae</taxon>
        <taxon>Nostocales</taxon>
        <taxon>Hapalosiphonaceae</taxon>
        <taxon>Aetokthonos</taxon>
    </lineage>
</organism>
<evidence type="ECO:0000256" key="2">
    <source>
        <dbReference type="ARBA" id="ARBA00004370"/>
    </source>
</evidence>
<evidence type="ECO:0000256" key="3">
    <source>
        <dbReference type="ARBA" id="ARBA00012438"/>
    </source>
</evidence>
<dbReference type="PROSITE" id="PS50885">
    <property type="entry name" value="HAMP"/>
    <property type="match status" value="1"/>
</dbReference>
<dbReference type="GO" id="GO:0016020">
    <property type="term" value="C:membrane"/>
    <property type="evidence" value="ECO:0007669"/>
    <property type="project" value="UniProtKB-SubCell"/>
</dbReference>
<evidence type="ECO:0000313" key="11">
    <source>
        <dbReference type="EMBL" id="MDR9895023.1"/>
    </source>
</evidence>
<feature type="domain" description="Histidine kinase" evidence="9">
    <location>
        <begin position="475"/>
        <end position="733"/>
    </location>
</feature>
<dbReference type="Proteomes" id="UP000667802">
    <property type="component" value="Unassembled WGS sequence"/>
</dbReference>
<sequence length="745" mass="83844">MNVMKNFSLPLRFSIPAILVVLGTLLSIFSFQRDVSLSDFRTEKRITRQVRSCAEQTSEMLEYLLHQGDIEGSNLVISKFGDDSSLRLATLSDENNKIILTNHYKLRNQYLNKTRLQNYISDIKKVQQQLSEQVIVTNNKKSILAIYPVILNSASQKIPSGKVGILLLEYDLSEYRHQAYMDALERTVESAGVLALSCIAVWLFFDKTVTRRAILLVEATNCLAKGNLSIRTKLQGADELAQISVAFDDMAEQIQVNQRELQDLVERRELINHLAIQIRDSLELEKVLSTAVNEIRGLFNIDCCKFMWCSLTEDNYLKFELSHQAGLNILNNNSNQEIDILGQKLLYANLLRIDNASCDLQLGTTSRELLTSLGVASLLITSLRTHSGKRGVIICEQYHECRRWTDGDVELLQSVADQLAIAIDQAELYAHSQRATAIAESQAQKLSQTIYELRQTQAQLIQTEKMSSLGQLVAGVAHEINNPVNFIFGNLLYANNYFEDLLGLINLYQKHYPNPDPSIQNLTQEITLDYILEDLPKLLSSMQIGADRIREIVLTLRNFSRLDEADMKPVNIHEGIDSTLVILYNRLKGNSEHPPIQIIKHYGELPKVECYAGQLNQVFMNIISNAIDALHTSAKKPFPEQITAEPLTITIATQLLEPDWVSICIKDNGCGITETTRQKIFDPFFTTKPVGEGTGLGLSISYQIIVDKHGGYLKCVSAPGQGAEFWIQIPTKQIELEPVPVLAVY</sequence>
<keyword evidence="8" id="KW-0812">Transmembrane</keyword>
<evidence type="ECO:0000259" key="9">
    <source>
        <dbReference type="PROSITE" id="PS50109"/>
    </source>
</evidence>
<dbReference type="PANTHER" id="PTHR43065">
    <property type="entry name" value="SENSOR HISTIDINE KINASE"/>
    <property type="match status" value="1"/>
</dbReference>
<evidence type="ECO:0000313" key="12">
    <source>
        <dbReference type="Proteomes" id="UP000667802"/>
    </source>
</evidence>
<keyword evidence="11" id="KW-0547">Nucleotide-binding</keyword>
<keyword evidence="8" id="KW-1133">Transmembrane helix</keyword>
<feature type="transmembrane region" description="Helical" evidence="8">
    <location>
        <begin position="13"/>
        <end position="31"/>
    </location>
</feature>
<dbReference type="SUPFAM" id="SSF55781">
    <property type="entry name" value="GAF domain-like"/>
    <property type="match status" value="1"/>
</dbReference>
<dbReference type="GO" id="GO:0000155">
    <property type="term" value="F:phosphorelay sensor kinase activity"/>
    <property type="evidence" value="ECO:0007669"/>
    <property type="project" value="InterPro"/>
</dbReference>
<dbReference type="Gene3D" id="3.30.450.40">
    <property type="match status" value="1"/>
</dbReference>
<dbReference type="Pfam" id="PF00672">
    <property type="entry name" value="HAMP"/>
    <property type="match status" value="1"/>
</dbReference>
<keyword evidence="6" id="KW-0418">Kinase</keyword>
<evidence type="ECO:0000259" key="10">
    <source>
        <dbReference type="PROSITE" id="PS50885"/>
    </source>
</evidence>
<keyword evidence="12" id="KW-1185">Reference proteome</keyword>
<dbReference type="PROSITE" id="PS50109">
    <property type="entry name" value="HIS_KIN"/>
    <property type="match status" value="1"/>
</dbReference>
<evidence type="ECO:0000256" key="8">
    <source>
        <dbReference type="SAM" id="Phobius"/>
    </source>
</evidence>
<dbReference type="InterPro" id="IPR003018">
    <property type="entry name" value="GAF"/>
</dbReference>
<proteinExistence type="predicted"/>
<dbReference type="AlphaFoldDB" id="A0AAP5M9S9"/>
<evidence type="ECO:0000256" key="6">
    <source>
        <dbReference type="ARBA" id="ARBA00022777"/>
    </source>
</evidence>
<keyword evidence="8" id="KW-0472">Membrane</keyword>
<dbReference type="PANTHER" id="PTHR43065:SF50">
    <property type="entry name" value="HISTIDINE KINASE"/>
    <property type="match status" value="1"/>
</dbReference>
<dbReference type="InterPro" id="IPR003661">
    <property type="entry name" value="HisK_dim/P_dom"/>
</dbReference>
<dbReference type="CDD" id="cd06225">
    <property type="entry name" value="HAMP"/>
    <property type="match status" value="1"/>
</dbReference>
<dbReference type="SMART" id="SM00388">
    <property type="entry name" value="HisKA"/>
    <property type="match status" value="1"/>
</dbReference>
<dbReference type="Pfam" id="PF02518">
    <property type="entry name" value="HATPase_c"/>
    <property type="match status" value="1"/>
</dbReference>
<feature type="domain" description="HAMP" evidence="10">
    <location>
        <begin position="207"/>
        <end position="259"/>
    </location>
</feature>
<dbReference type="InterPro" id="IPR036890">
    <property type="entry name" value="HATPase_C_sf"/>
</dbReference>
<dbReference type="Pfam" id="PF01590">
    <property type="entry name" value="GAF"/>
    <property type="match status" value="1"/>
</dbReference>
<dbReference type="SMART" id="SM00304">
    <property type="entry name" value="HAMP"/>
    <property type="match status" value="1"/>
</dbReference>
<dbReference type="PRINTS" id="PR00344">
    <property type="entry name" value="BCTRLSENSOR"/>
</dbReference>
<dbReference type="SMART" id="SM00065">
    <property type="entry name" value="GAF"/>
    <property type="match status" value="1"/>
</dbReference>
<dbReference type="Gene3D" id="3.30.565.10">
    <property type="entry name" value="Histidine kinase-like ATPase, C-terminal domain"/>
    <property type="match status" value="1"/>
</dbReference>
<accession>A0AAP5M9S9</accession>
<dbReference type="Gene3D" id="6.10.340.10">
    <property type="match status" value="1"/>
</dbReference>
<dbReference type="InterPro" id="IPR004358">
    <property type="entry name" value="Sig_transdc_His_kin-like_C"/>
</dbReference>
<dbReference type="InterPro" id="IPR003594">
    <property type="entry name" value="HATPase_dom"/>
</dbReference>
<evidence type="ECO:0000256" key="1">
    <source>
        <dbReference type="ARBA" id="ARBA00000085"/>
    </source>
</evidence>
<evidence type="ECO:0000256" key="4">
    <source>
        <dbReference type="ARBA" id="ARBA00022553"/>
    </source>
</evidence>
<gene>
    <name evidence="11" type="ORF">G7B40_010655</name>
</gene>
<keyword evidence="11" id="KW-0067">ATP-binding</keyword>
<dbReference type="EC" id="2.7.13.3" evidence="3"/>
<comment type="catalytic activity">
    <reaction evidence="1">
        <text>ATP + protein L-histidine = ADP + protein N-phospho-L-histidine.</text>
        <dbReference type="EC" id="2.7.13.3"/>
    </reaction>
</comment>
<name>A0AAP5M9S9_9CYAN</name>
<dbReference type="InterPro" id="IPR005467">
    <property type="entry name" value="His_kinase_dom"/>
</dbReference>
<comment type="caution">
    <text evidence="11">The sequence shown here is derived from an EMBL/GenBank/DDBJ whole genome shotgun (WGS) entry which is preliminary data.</text>
</comment>
<keyword evidence="5" id="KW-0808">Transferase</keyword>
<comment type="subcellular location">
    <subcellularLocation>
        <location evidence="2">Membrane</location>
    </subcellularLocation>
</comment>
<dbReference type="SMART" id="SM00387">
    <property type="entry name" value="HATPase_c"/>
    <property type="match status" value="1"/>
</dbReference>
<dbReference type="SUPFAM" id="SSF55874">
    <property type="entry name" value="ATPase domain of HSP90 chaperone/DNA topoisomerase II/histidine kinase"/>
    <property type="match status" value="1"/>
</dbReference>
<evidence type="ECO:0000256" key="7">
    <source>
        <dbReference type="ARBA" id="ARBA00023012"/>
    </source>
</evidence>
<dbReference type="GO" id="GO:0005524">
    <property type="term" value="F:ATP binding"/>
    <property type="evidence" value="ECO:0007669"/>
    <property type="project" value="UniProtKB-KW"/>
</dbReference>
<evidence type="ECO:0000256" key="5">
    <source>
        <dbReference type="ARBA" id="ARBA00022679"/>
    </source>
</evidence>
<dbReference type="Gene3D" id="1.10.287.130">
    <property type="match status" value="1"/>
</dbReference>
<dbReference type="SUPFAM" id="SSF47384">
    <property type="entry name" value="Homodimeric domain of signal transducing histidine kinase"/>
    <property type="match status" value="1"/>
</dbReference>
<protein>
    <recommendedName>
        <fullName evidence="3">histidine kinase</fullName>
        <ecNumber evidence="3">2.7.13.3</ecNumber>
    </recommendedName>
</protein>
<reference evidence="12" key="1">
    <citation type="journal article" date="2021" name="Science">
        <title>Hunting the eagle killer: A cyanobacterial neurotoxin causes vacuolar myelinopathy.</title>
        <authorList>
            <person name="Breinlinger S."/>
            <person name="Phillips T.J."/>
            <person name="Haram B.N."/>
            <person name="Mares J."/>
            <person name="Martinez Yerena J.A."/>
            <person name="Hrouzek P."/>
            <person name="Sobotka R."/>
            <person name="Henderson W.M."/>
            <person name="Schmieder P."/>
            <person name="Williams S.M."/>
            <person name="Lauderdale J.D."/>
            <person name="Wilde H.D."/>
            <person name="Gerrin W."/>
            <person name="Kust A."/>
            <person name="Washington J.W."/>
            <person name="Wagner C."/>
            <person name="Geier B."/>
            <person name="Liebeke M."/>
            <person name="Enke H."/>
            <person name="Niedermeyer T.H.J."/>
            <person name="Wilde S.B."/>
        </authorList>
    </citation>
    <scope>NUCLEOTIDE SEQUENCE [LARGE SCALE GENOMIC DNA]</scope>
    <source>
        <strain evidence="12">Thurmond2011</strain>
    </source>
</reference>
<keyword evidence="7" id="KW-0902">Two-component regulatory system</keyword>
<dbReference type="InterPro" id="IPR029016">
    <property type="entry name" value="GAF-like_dom_sf"/>
</dbReference>